<dbReference type="Pfam" id="PF25752">
    <property type="entry name" value="DUF1619_N"/>
    <property type="match status" value="1"/>
</dbReference>
<protein>
    <recommendedName>
        <fullName evidence="3">Tectonic-1-3 N-terminal domain-containing protein</fullName>
    </recommendedName>
</protein>
<keyword evidence="2" id="KW-0732">Signal</keyword>
<comment type="caution">
    <text evidence="4">The sequence shown here is derived from an EMBL/GenBank/DDBJ whole genome shotgun (WGS) entry which is preliminary data.</text>
</comment>
<dbReference type="Proteomes" id="UP000179807">
    <property type="component" value="Unassembled WGS sequence"/>
</dbReference>
<evidence type="ECO:0000313" key="4">
    <source>
        <dbReference type="EMBL" id="OHS95237.1"/>
    </source>
</evidence>
<organism evidence="4 5">
    <name type="scientific">Tritrichomonas foetus</name>
    <dbReference type="NCBI Taxonomy" id="1144522"/>
    <lineage>
        <taxon>Eukaryota</taxon>
        <taxon>Metamonada</taxon>
        <taxon>Parabasalia</taxon>
        <taxon>Tritrichomonadida</taxon>
        <taxon>Tritrichomonadidae</taxon>
        <taxon>Tritrichomonas</taxon>
    </lineage>
</organism>
<dbReference type="AlphaFoldDB" id="A0A1J4JCV2"/>
<evidence type="ECO:0000256" key="1">
    <source>
        <dbReference type="SAM" id="Phobius"/>
    </source>
</evidence>
<accession>A0A1J4JCV2</accession>
<keyword evidence="5" id="KW-1185">Reference proteome</keyword>
<evidence type="ECO:0000259" key="3">
    <source>
        <dbReference type="Pfam" id="PF25752"/>
    </source>
</evidence>
<feature type="domain" description="Tectonic-1-3 N-terminal" evidence="3">
    <location>
        <begin position="15"/>
        <end position="73"/>
    </location>
</feature>
<feature type="transmembrane region" description="Helical" evidence="1">
    <location>
        <begin position="542"/>
        <end position="564"/>
    </location>
</feature>
<feature type="signal peptide" evidence="2">
    <location>
        <begin position="1"/>
        <end position="18"/>
    </location>
</feature>
<dbReference type="VEuPathDB" id="TrichDB:TRFO_02214"/>
<name>A0A1J4JCV2_9EUKA</name>
<gene>
    <name evidence="4" type="ORF">TRFO_02214</name>
</gene>
<dbReference type="EMBL" id="MLAK01001259">
    <property type="protein sequence ID" value="OHS95237.1"/>
    <property type="molecule type" value="Genomic_DNA"/>
</dbReference>
<proteinExistence type="predicted"/>
<keyword evidence="1" id="KW-0812">Transmembrane</keyword>
<dbReference type="InterPro" id="IPR057724">
    <property type="entry name" value="TCTN1-3_N"/>
</dbReference>
<feature type="chain" id="PRO_5013357581" description="Tectonic-1-3 N-terminal domain-containing protein" evidence="2">
    <location>
        <begin position="19"/>
        <end position="565"/>
    </location>
</feature>
<evidence type="ECO:0000313" key="5">
    <source>
        <dbReference type="Proteomes" id="UP000179807"/>
    </source>
</evidence>
<keyword evidence="1" id="KW-0472">Membrane</keyword>
<keyword evidence="1" id="KW-1133">Transmembrane helix</keyword>
<dbReference type="RefSeq" id="XP_068348374.1">
    <property type="nucleotide sequence ID" value="XM_068490547.1"/>
</dbReference>
<dbReference type="GeneID" id="94825251"/>
<sequence>MMLFLSLLPLFSHSLNEASFTNVNSCVCAIKQNQCNPYCCCDPNCPSTLNFSFCLPESLGSAKISCDPSFRIDKPNIAAINQIEINNVTCYVVDGEDTGSTIINFPPQDFGLDNFSQITDIPVNTTRFDPNVTEYQVGDYLLLSPFETTVGKITYLPVGVGSSTCNTMVPFRFGVNYPNYTCRVPKVDSTSQNPYANYIRDSVLLEYVSSRDGHSIIFGNGESGGFTIDSSFSSQINQVLLYVQYLYQYNATEGNVSFFQVIRSNNPADAKIQGVSNNDFLVFGHQVFFSESAIDTTGNQEFQFGNMAYYYGVPLMVAVYPITDTLFDSLLQRQPLTINNENVLFGVNSSFVIQLSGIKQTTDPGNATACGFTFEPNQTILDQLNQSKIDYCQIRKTLYPTAYNNLINERVAAYVFNTYGNAFSTYYANHNFGTNFYATLDSWHISNNIKYPTAQWTFFYKRFNTKSTPLYTLMNLTVSVGLPSNITYNEDGTTMGMINVVFIELDDNGNLFQKQETEPYSGKLSMVFDTFFVKDSDALRTIGIFFCFALLATIWCWYMCFFYIE</sequence>
<evidence type="ECO:0000256" key="2">
    <source>
        <dbReference type="SAM" id="SignalP"/>
    </source>
</evidence>
<reference evidence="4" key="1">
    <citation type="submission" date="2016-10" db="EMBL/GenBank/DDBJ databases">
        <authorList>
            <person name="Benchimol M."/>
            <person name="Almeida L.G."/>
            <person name="Vasconcelos A.T."/>
            <person name="Perreira-Neves A."/>
            <person name="Rosa I.A."/>
            <person name="Tasca T."/>
            <person name="Bogo M.R."/>
            <person name="de Souza W."/>
        </authorList>
    </citation>
    <scope>NUCLEOTIDE SEQUENCE [LARGE SCALE GENOMIC DNA]</scope>
    <source>
        <strain evidence="4">K</strain>
    </source>
</reference>